<sequence length="310" mass="32732">MTSLTRAIGRRLYAQPYLLLTLTPLMWAGNAVAGRALVGEVSPMVTTLLRWLLVLVLLAVVARRQIVAERRLLARHWRFVLVMGAVGFTGFNAPLYLGATTTTAVNIGMIQGVMPALVLAGSFLAYRTPFTPLQVAGLLVAIAGVAVTVSHGDLALLRALQVRPGDLWVLFACALYAGYTVALRRRPPISALAFFAGLSLAAFVSTLPLVAAEMATGLARWPGPKGWAILGFLAVGPSFVSQIFYMRGVELIGPGRAGLFVNLVPVFAALLAVLILGETFAAYHAVALALVLAGIALAEVGRPHVVRGTG</sequence>
<feature type="domain" description="EamA" evidence="7">
    <location>
        <begin position="164"/>
        <end position="297"/>
    </location>
</feature>
<organism evidence="8 9">
    <name type="scientific">Enterovirga aerilata</name>
    <dbReference type="NCBI Taxonomy" id="2730920"/>
    <lineage>
        <taxon>Bacteria</taxon>
        <taxon>Pseudomonadati</taxon>
        <taxon>Pseudomonadota</taxon>
        <taxon>Alphaproteobacteria</taxon>
        <taxon>Hyphomicrobiales</taxon>
        <taxon>Methylobacteriaceae</taxon>
        <taxon>Enterovirga</taxon>
    </lineage>
</organism>
<feature type="transmembrane region" description="Helical" evidence="6">
    <location>
        <begin position="103"/>
        <end position="126"/>
    </location>
</feature>
<dbReference type="PANTHER" id="PTHR32322">
    <property type="entry name" value="INNER MEMBRANE TRANSPORTER"/>
    <property type="match status" value="1"/>
</dbReference>
<evidence type="ECO:0000256" key="5">
    <source>
        <dbReference type="ARBA" id="ARBA00023136"/>
    </source>
</evidence>
<feature type="transmembrane region" description="Helical" evidence="6">
    <location>
        <begin position="48"/>
        <end position="67"/>
    </location>
</feature>
<keyword evidence="4 6" id="KW-1133">Transmembrane helix</keyword>
<feature type="transmembrane region" description="Helical" evidence="6">
    <location>
        <begin position="12"/>
        <end position="28"/>
    </location>
</feature>
<accession>A0A849I4N5</accession>
<feature type="transmembrane region" description="Helical" evidence="6">
    <location>
        <begin position="282"/>
        <end position="300"/>
    </location>
</feature>
<evidence type="ECO:0000313" key="8">
    <source>
        <dbReference type="EMBL" id="NNM74796.1"/>
    </source>
</evidence>
<dbReference type="InterPro" id="IPR000620">
    <property type="entry name" value="EamA_dom"/>
</dbReference>
<dbReference type="GO" id="GO:0016020">
    <property type="term" value="C:membrane"/>
    <property type="evidence" value="ECO:0007669"/>
    <property type="project" value="UniProtKB-SubCell"/>
</dbReference>
<evidence type="ECO:0000256" key="3">
    <source>
        <dbReference type="ARBA" id="ARBA00022692"/>
    </source>
</evidence>
<dbReference type="AlphaFoldDB" id="A0A849I4N5"/>
<reference evidence="8 9" key="1">
    <citation type="submission" date="2020-04" db="EMBL/GenBank/DDBJ databases">
        <title>Enterovirga sp. isolate from soil.</title>
        <authorList>
            <person name="Chea S."/>
            <person name="Kim D.-U."/>
        </authorList>
    </citation>
    <scope>NUCLEOTIDE SEQUENCE [LARGE SCALE GENOMIC DNA]</scope>
    <source>
        <strain evidence="8 9">DB1703</strain>
    </source>
</reference>
<evidence type="ECO:0000256" key="2">
    <source>
        <dbReference type="ARBA" id="ARBA00007362"/>
    </source>
</evidence>
<keyword evidence="5 6" id="KW-0472">Membrane</keyword>
<evidence type="ECO:0000256" key="4">
    <source>
        <dbReference type="ARBA" id="ARBA00022989"/>
    </source>
</evidence>
<gene>
    <name evidence="8" type="ORF">HJG44_20760</name>
</gene>
<evidence type="ECO:0000256" key="1">
    <source>
        <dbReference type="ARBA" id="ARBA00004141"/>
    </source>
</evidence>
<keyword evidence="3 6" id="KW-0812">Transmembrane</keyword>
<dbReference type="Pfam" id="PF00892">
    <property type="entry name" value="EamA"/>
    <property type="match status" value="2"/>
</dbReference>
<name>A0A849I4N5_9HYPH</name>
<proteinExistence type="inferred from homology"/>
<evidence type="ECO:0000259" key="7">
    <source>
        <dbReference type="Pfam" id="PF00892"/>
    </source>
</evidence>
<feature type="transmembrane region" description="Helical" evidence="6">
    <location>
        <begin position="138"/>
        <end position="161"/>
    </location>
</feature>
<protein>
    <submittedName>
        <fullName evidence="8">DMT family transporter</fullName>
    </submittedName>
</protein>
<comment type="similarity">
    <text evidence="2">Belongs to the EamA transporter family.</text>
</comment>
<dbReference type="RefSeq" id="WP_171220243.1">
    <property type="nucleotide sequence ID" value="NZ_JABEPP010000006.1"/>
</dbReference>
<dbReference type="SUPFAM" id="SSF103481">
    <property type="entry name" value="Multidrug resistance efflux transporter EmrE"/>
    <property type="match status" value="2"/>
</dbReference>
<feature type="domain" description="EamA" evidence="7">
    <location>
        <begin position="17"/>
        <end position="149"/>
    </location>
</feature>
<feature type="transmembrane region" description="Helical" evidence="6">
    <location>
        <begin position="257"/>
        <end position="276"/>
    </location>
</feature>
<comment type="subcellular location">
    <subcellularLocation>
        <location evidence="1">Membrane</location>
        <topology evidence="1">Multi-pass membrane protein</topology>
    </subcellularLocation>
</comment>
<feature type="transmembrane region" description="Helical" evidence="6">
    <location>
        <begin position="167"/>
        <end position="184"/>
    </location>
</feature>
<feature type="transmembrane region" description="Helical" evidence="6">
    <location>
        <begin position="226"/>
        <end position="245"/>
    </location>
</feature>
<dbReference type="InterPro" id="IPR050638">
    <property type="entry name" value="AA-Vitamin_Transporters"/>
</dbReference>
<evidence type="ECO:0000256" key="6">
    <source>
        <dbReference type="SAM" id="Phobius"/>
    </source>
</evidence>
<dbReference type="Proteomes" id="UP000564885">
    <property type="component" value="Unassembled WGS sequence"/>
</dbReference>
<feature type="transmembrane region" description="Helical" evidence="6">
    <location>
        <begin position="191"/>
        <end position="211"/>
    </location>
</feature>
<dbReference type="EMBL" id="JABEPP010000006">
    <property type="protein sequence ID" value="NNM74796.1"/>
    <property type="molecule type" value="Genomic_DNA"/>
</dbReference>
<dbReference type="PANTHER" id="PTHR32322:SF2">
    <property type="entry name" value="EAMA DOMAIN-CONTAINING PROTEIN"/>
    <property type="match status" value="1"/>
</dbReference>
<keyword evidence="9" id="KW-1185">Reference proteome</keyword>
<evidence type="ECO:0000313" key="9">
    <source>
        <dbReference type="Proteomes" id="UP000564885"/>
    </source>
</evidence>
<dbReference type="InterPro" id="IPR037185">
    <property type="entry name" value="EmrE-like"/>
</dbReference>
<feature type="transmembrane region" description="Helical" evidence="6">
    <location>
        <begin position="79"/>
        <end position="97"/>
    </location>
</feature>
<comment type="caution">
    <text evidence="8">The sequence shown here is derived from an EMBL/GenBank/DDBJ whole genome shotgun (WGS) entry which is preliminary data.</text>
</comment>